<dbReference type="EMBL" id="CWKH01000002">
    <property type="protein sequence ID" value="CRZ16433.1"/>
    <property type="molecule type" value="Genomic_DNA"/>
</dbReference>
<sequence>MAEQLTNWFAEELDEQVVWSALRPGPTVDEVAARMASTPQPFLADTVDVVALACDVFNHTGCAAAAQRITERGSPASRRGAAIGLWLFASADLIGPFTAPLDERKAATALLALAFRVAPLVDPGRWLSDAERRDEAVRTFLLWNGLLPHGEDAVQARSLFEMRDSVRRESALAQALADHEHRMAVQRRLADAQAKEAAARYNSE</sequence>
<dbReference type="OrthoDB" id="4614455at2"/>
<reference evidence="2" key="1">
    <citation type="submission" date="2015-07" db="EMBL/GenBank/DDBJ databases">
        <authorList>
            <person name="Urmite Genomes"/>
        </authorList>
    </citation>
    <scope>NUCLEOTIDE SEQUENCE [LARGE SCALE GENOMIC DNA]</scope>
    <source>
        <strain evidence="2">type strain: ATCC 49404</strain>
    </source>
</reference>
<dbReference type="Proteomes" id="UP000199147">
    <property type="component" value="Unassembled WGS sequence"/>
</dbReference>
<protein>
    <recommendedName>
        <fullName evidence="3">Phosphohydrolase</fullName>
    </recommendedName>
</protein>
<dbReference type="STRING" id="146018.BN2156_03300"/>
<accession>A0A0H5RR57</accession>
<name>A0A0H5RR57_9MYCO</name>
<keyword evidence="2" id="KW-1185">Reference proteome</keyword>
<evidence type="ECO:0000313" key="1">
    <source>
        <dbReference type="EMBL" id="CRZ16433.1"/>
    </source>
</evidence>
<dbReference type="AlphaFoldDB" id="A0A0H5RR57"/>
<dbReference type="RefSeq" id="WP_090516113.1">
    <property type="nucleotide sequence ID" value="NZ_CWKH01000002.1"/>
</dbReference>
<proteinExistence type="predicted"/>
<evidence type="ECO:0000313" key="2">
    <source>
        <dbReference type="Proteomes" id="UP000199147"/>
    </source>
</evidence>
<organism evidence="1 2">
    <name type="scientific">Mycolicibacterium neworleansense</name>
    <dbReference type="NCBI Taxonomy" id="146018"/>
    <lineage>
        <taxon>Bacteria</taxon>
        <taxon>Bacillati</taxon>
        <taxon>Actinomycetota</taxon>
        <taxon>Actinomycetes</taxon>
        <taxon>Mycobacteriales</taxon>
        <taxon>Mycobacteriaceae</taxon>
        <taxon>Mycolicibacterium</taxon>
    </lineage>
</organism>
<evidence type="ECO:0008006" key="3">
    <source>
        <dbReference type="Google" id="ProtNLM"/>
    </source>
</evidence>
<gene>
    <name evidence="1" type="ORF">BN2156_03300</name>
</gene>